<dbReference type="RefSeq" id="WP_100676827.1">
    <property type="nucleotide sequence ID" value="NZ_NIPO01000001.1"/>
</dbReference>
<evidence type="ECO:0000256" key="5">
    <source>
        <dbReference type="RuleBase" id="RU363041"/>
    </source>
</evidence>
<dbReference type="InterPro" id="IPR002781">
    <property type="entry name" value="TM_pro_TauE-like"/>
</dbReference>
<evidence type="ECO:0000256" key="3">
    <source>
        <dbReference type="ARBA" id="ARBA00022989"/>
    </source>
</evidence>
<dbReference type="InterPro" id="IPR051598">
    <property type="entry name" value="TSUP/Inactive_protease-like"/>
</dbReference>
<feature type="transmembrane region" description="Helical" evidence="5">
    <location>
        <begin position="217"/>
        <end position="237"/>
    </location>
</feature>
<reference evidence="6 7" key="1">
    <citation type="submission" date="2017-06" db="EMBL/GenBank/DDBJ databases">
        <title>Description of Avrilella dinanensis gen. nov. sp. nov.</title>
        <authorList>
            <person name="Leyer C."/>
            <person name="Sassi M."/>
            <person name="Minet J."/>
            <person name="Kayal S."/>
            <person name="Cattoir V."/>
        </authorList>
    </citation>
    <scope>NUCLEOTIDE SEQUENCE [LARGE SCALE GENOMIC DNA]</scope>
    <source>
        <strain evidence="6 7">UR159</strain>
    </source>
</reference>
<dbReference type="EMBL" id="NIPO01000001">
    <property type="protein sequence ID" value="PJR03258.1"/>
    <property type="molecule type" value="Genomic_DNA"/>
</dbReference>
<organism evidence="6 7">
    <name type="scientific">Avrilella dinanensis</name>
    <dbReference type="NCBI Taxonomy" id="2008672"/>
    <lineage>
        <taxon>Bacteria</taxon>
        <taxon>Pseudomonadati</taxon>
        <taxon>Bacteroidota</taxon>
        <taxon>Flavobacteriia</taxon>
        <taxon>Flavobacteriales</taxon>
        <taxon>Flavobacteriaceae</taxon>
        <taxon>Avrilella</taxon>
    </lineage>
</organism>
<comment type="subcellular location">
    <subcellularLocation>
        <location evidence="5">Cell membrane</location>
        <topology evidence="5">Multi-pass membrane protein</topology>
    </subcellularLocation>
    <subcellularLocation>
        <location evidence="1">Membrane</location>
        <topology evidence="1">Multi-pass membrane protein</topology>
    </subcellularLocation>
</comment>
<feature type="transmembrane region" description="Helical" evidence="5">
    <location>
        <begin position="187"/>
        <end position="210"/>
    </location>
</feature>
<accession>A0A2M9R325</accession>
<dbReference type="GO" id="GO:0005886">
    <property type="term" value="C:plasma membrane"/>
    <property type="evidence" value="ECO:0007669"/>
    <property type="project" value="UniProtKB-SubCell"/>
</dbReference>
<keyword evidence="5" id="KW-1003">Cell membrane</keyword>
<evidence type="ECO:0000256" key="4">
    <source>
        <dbReference type="ARBA" id="ARBA00023136"/>
    </source>
</evidence>
<proteinExistence type="inferred from homology"/>
<protein>
    <recommendedName>
        <fullName evidence="5">Probable membrane transporter protein</fullName>
    </recommendedName>
</protein>
<keyword evidence="2 5" id="KW-0812">Transmembrane</keyword>
<feature type="transmembrane region" description="Helical" evidence="5">
    <location>
        <begin position="12"/>
        <end position="37"/>
    </location>
</feature>
<dbReference type="PANTHER" id="PTHR43701">
    <property type="entry name" value="MEMBRANE TRANSPORTER PROTEIN MJ0441-RELATED"/>
    <property type="match status" value="1"/>
</dbReference>
<dbReference type="OrthoDB" id="8559161at2"/>
<comment type="caution">
    <text evidence="6">The sequence shown here is derived from an EMBL/GenBank/DDBJ whole genome shotgun (WGS) entry which is preliminary data.</text>
</comment>
<sequence length="271" mass="29247">MDFNQIIGYSLALLAGISIGMMGSGGSILTVPILVYIMHIEPVLATAYSLFIVGTSAATGSIRNIRKKQVNFKIVFGFGLASILSVFFTRTYLLPLIPDTIELANDSVISKSNFIMIIFALVMLAASSKMIKPRKKNIEFQQEIVTSFVPLAIQGILIGLIAGLVGAGGGFLIVPTLVFFAHLPMKTAIGTSVTIIAIQSLIGFAGDLIVQDIQWSVVLIFTAVSTIGVFIGMRWANKVSDKLLRQIFGWFVLAMAVFILLKEVNLSNLSV</sequence>
<feature type="transmembrane region" description="Helical" evidence="5">
    <location>
        <begin position="151"/>
        <end position="181"/>
    </location>
</feature>
<evidence type="ECO:0000313" key="6">
    <source>
        <dbReference type="EMBL" id="PJR03258.1"/>
    </source>
</evidence>
<dbReference type="Pfam" id="PF01925">
    <property type="entry name" value="TauE"/>
    <property type="match status" value="1"/>
</dbReference>
<name>A0A2M9R325_9FLAO</name>
<comment type="similarity">
    <text evidence="5">Belongs to the 4-toluene sulfonate uptake permease (TSUP) (TC 2.A.102) family.</text>
</comment>
<dbReference type="AlphaFoldDB" id="A0A2M9R325"/>
<feature type="transmembrane region" description="Helical" evidence="5">
    <location>
        <begin position="113"/>
        <end position="131"/>
    </location>
</feature>
<keyword evidence="7" id="KW-1185">Reference proteome</keyword>
<feature type="transmembrane region" description="Helical" evidence="5">
    <location>
        <begin position="43"/>
        <end position="62"/>
    </location>
</feature>
<keyword evidence="4 5" id="KW-0472">Membrane</keyword>
<feature type="transmembrane region" description="Helical" evidence="5">
    <location>
        <begin position="74"/>
        <end position="93"/>
    </location>
</feature>
<evidence type="ECO:0000313" key="7">
    <source>
        <dbReference type="Proteomes" id="UP000231960"/>
    </source>
</evidence>
<dbReference type="Proteomes" id="UP000231960">
    <property type="component" value="Unassembled WGS sequence"/>
</dbReference>
<feature type="transmembrane region" description="Helical" evidence="5">
    <location>
        <begin position="243"/>
        <end position="261"/>
    </location>
</feature>
<evidence type="ECO:0000256" key="1">
    <source>
        <dbReference type="ARBA" id="ARBA00004141"/>
    </source>
</evidence>
<keyword evidence="3 5" id="KW-1133">Transmembrane helix</keyword>
<evidence type="ECO:0000256" key="2">
    <source>
        <dbReference type="ARBA" id="ARBA00022692"/>
    </source>
</evidence>
<dbReference type="PANTHER" id="PTHR43701:SF2">
    <property type="entry name" value="MEMBRANE TRANSPORTER PROTEIN YJNA-RELATED"/>
    <property type="match status" value="1"/>
</dbReference>
<gene>
    <name evidence="6" type="ORF">CDL10_01160</name>
</gene>